<dbReference type="STRING" id="3827.A0A3Q7XQL4"/>
<dbReference type="InterPro" id="IPR007877">
    <property type="entry name" value="DUF707"/>
</dbReference>
<gene>
    <name evidence="2" type="primary">LOC101510509</name>
</gene>
<dbReference type="PANTHER" id="PTHR31210">
    <property type="entry name" value="OS06G0731900 PROTEIN"/>
    <property type="match status" value="1"/>
</dbReference>
<sequence length="114" mass="13190">MIVLVHGWGMDMKLGYCAHGDRSKKVGVVDSQYVVHKGIQTLGGSDDHGATKVTKLKKTTTKQGGAPIDVRTEIRRQSTWELEVFKERWNQAIAKDRYWVDPFKRHMRRWRGTH</sequence>
<organism evidence="1 2">
    <name type="scientific">Cicer arietinum</name>
    <name type="common">Chickpea</name>
    <name type="synonym">Garbanzo</name>
    <dbReference type="NCBI Taxonomy" id="3827"/>
    <lineage>
        <taxon>Eukaryota</taxon>
        <taxon>Viridiplantae</taxon>
        <taxon>Streptophyta</taxon>
        <taxon>Embryophyta</taxon>
        <taxon>Tracheophyta</taxon>
        <taxon>Spermatophyta</taxon>
        <taxon>Magnoliopsida</taxon>
        <taxon>eudicotyledons</taxon>
        <taxon>Gunneridae</taxon>
        <taxon>Pentapetalae</taxon>
        <taxon>rosids</taxon>
        <taxon>fabids</taxon>
        <taxon>Fabales</taxon>
        <taxon>Fabaceae</taxon>
        <taxon>Papilionoideae</taxon>
        <taxon>50 kb inversion clade</taxon>
        <taxon>NPAAA clade</taxon>
        <taxon>Hologalegina</taxon>
        <taxon>IRL clade</taxon>
        <taxon>Cicereae</taxon>
        <taxon>Cicer</taxon>
    </lineage>
</organism>
<reference evidence="2" key="2">
    <citation type="submission" date="2025-08" db="UniProtKB">
        <authorList>
            <consortium name="RefSeq"/>
        </authorList>
    </citation>
    <scope>IDENTIFICATION</scope>
    <source>
        <tissue evidence="2">Etiolated seedlings</tissue>
    </source>
</reference>
<reference evidence="1" key="1">
    <citation type="journal article" date="2013" name="Nat. Biotechnol.">
        <title>Draft genome sequence of chickpea (Cicer arietinum) provides a resource for trait improvement.</title>
        <authorList>
            <person name="Varshney R.K."/>
            <person name="Song C."/>
            <person name="Saxena R.K."/>
            <person name="Azam S."/>
            <person name="Yu S."/>
            <person name="Sharpe A.G."/>
            <person name="Cannon S."/>
            <person name="Baek J."/>
            <person name="Rosen B.D."/>
            <person name="Tar'an B."/>
            <person name="Millan T."/>
            <person name="Zhang X."/>
            <person name="Ramsay L.D."/>
            <person name="Iwata A."/>
            <person name="Wang Y."/>
            <person name="Nelson W."/>
            <person name="Farmer A.D."/>
            <person name="Gaur P.M."/>
            <person name="Soderlund C."/>
            <person name="Penmetsa R.V."/>
            <person name="Xu C."/>
            <person name="Bharti A.K."/>
            <person name="He W."/>
            <person name="Winter P."/>
            <person name="Zhao S."/>
            <person name="Hane J.K."/>
            <person name="Carrasquilla-Garcia N."/>
            <person name="Condie J.A."/>
            <person name="Upadhyaya H.D."/>
            <person name="Luo M.C."/>
            <person name="Thudi M."/>
            <person name="Gowda C.L."/>
            <person name="Singh N.P."/>
            <person name="Lichtenzveig J."/>
            <person name="Gali K.K."/>
            <person name="Rubio J."/>
            <person name="Nadarajan N."/>
            <person name="Dolezel J."/>
            <person name="Bansal K.C."/>
            <person name="Xu X."/>
            <person name="Edwards D."/>
            <person name="Zhang G."/>
            <person name="Kahl G."/>
            <person name="Gil J."/>
            <person name="Singh K.B."/>
            <person name="Datta S.K."/>
            <person name="Jackson S.A."/>
            <person name="Wang J."/>
            <person name="Cook D.R."/>
        </authorList>
    </citation>
    <scope>NUCLEOTIDE SEQUENCE [LARGE SCALE GENOMIC DNA]</scope>
    <source>
        <strain evidence="1">cv. CDC Frontier</strain>
    </source>
</reference>
<protein>
    <submittedName>
        <fullName evidence="2">Uncharacterized protein LOC101510509</fullName>
    </submittedName>
</protein>
<dbReference type="Pfam" id="PF05212">
    <property type="entry name" value="DUF707"/>
    <property type="match status" value="1"/>
</dbReference>
<dbReference type="AlphaFoldDB" id="A0A3Q7XQL4"/>
<name>A0A3Q7XQL4_CICAR</name>
<keyword evidence="1" id="KW-1185">Reference proteome</keyword>
<dbReference type="RefSeq" id="XP_027186026.1">
    <property type="nucleotide sequence ID" value="XM_027330225.1"/>
</dbReference>
<dbReference type="Proteomes" id="UP000087171">
    <property type="component" value="Chromosome Ca1"/>
</dbReference>
<evidence type="ECO:0000313" key="2">
    <source>
        <dbReference type="RefSeq" id="XP_027186026.1"/>
    </source>
</evidence>
<accession>A0A3Q7XQL4</accession>
<evidence type="ECO:0000313" key="1">
    <source>
        <dbReference type="Proteomes" id="UP000087171"/>
    </source>
</evidence>
<dbReference type="OrthoDB" id="1433466at2759"/>
<proteinExistence type="predicted"/>
<dbReference type="PANTHER" id="PTHR31210:SF47">
    <property type="entry name" value="OS07G0564800 PROTEIN"/>
    <property type="match status" value="1"/>
</dbReference>